<dbReference type="Gene3D" id="3.30.40.10">
    <property type="entry name" value="Zinc/RING finger domain, C3HC4 (zinc finger)"/>
    <property type="match status" value="1"/>
</dbReference>
<feature type="domain" description="B box-type" evidence="6">
    <location>
        <begin position="155"/>
        <end position="195"/>
    </location>
</feature>
<dbReference type="SUPFAM" id="SSF57845">
    <property type="entry name" value="B-box zinc-binding domain"/>
    <property type="match status" value="1"/>
</dbReference>
<comment type="caution">
    <text evidence="7">The sequence shown here is derived from an EMBL/GenBank/DDBJ whole genome shotgun (WGS) entry which is preliminary data.</text>
</comment>
<dbReference type="Proteomes" id="UP000242188">
    <property type="component" value="Unassembled WGS sequence"/>
</dbReference>
<evidence type="ECO:0000259" key="6">
    <source>
        <dbReference type="PROSITE" id="PS50119"/>
    </source>
</evidence>
<protein>
    <submittedName>
        <fullName evidence="7">E3 ubiquitin-protein ligase TRIM56</fullName>
    </submittedName>
</protein>
<evidence type="ECO:0000313" key="7">
    <source>
        <dbReference type="EMBL" id="OWF54863.1"/>
    </source>
</evidence>
<dbReference type="InterPro" id="IPR013083">
    <property type="entry name" value="Znf_RING/FYVE/PHD"/>
</dbReference>
<dbReference type="EMBL" id="NEDP02000861">
    <property type="protein sequence ID" value="OWF54863.1"/>
    <property type="molecule type" value="Genomic_DNA"/>
</dbReference>
<dbReference type="PROSITE" id="PS00518">
    <property type="entry name" value="ZF_RING_1"/>
    <property type="match status" value="1"/>
</dbReference>
<dbReference type="InterPro" id="IPR011042">
    <property type="entry name" value="6-blade_b-propeller_TolB-like"/>
</dbReference>
<accession>A0A210R1C7</accession>
<dbReference type="InterPro" id="IPR047153">
    <property type="entry name" value="TRIM45/56/19-like"/>
</dbReference>
<keyword evidence="2 4" id="KW-0863">Zinc-finger</keyword>
<dbReference type="Gene3D" id="2.120.10.30">
    <property type="entry name" value="TolB, C-terminal domain"/>
    <property type="match status" value="1"/>
</dbReference>
<name>A0A210R1C7_MIZYE</name>
<dbReference type="PANTHER" id="PTHR25462">
    <property type="entry name" value="BONUS, ISOFORM C-RELATED"/>
    <property type="match status" value="1"/>
</dbReference>
<evidence type="ECO:0000256" key="3">
    <source>
        <dbReference type="ARBA" id="ARBA00022833"/>
    </source>
</evidence>
<evidence type="ECO:0000256" key="1">
    <source>
        <dbReference type="ARBA" id="ARBA00022723"/>
    </source>
</evidence>
<dbReference type="InterPro" id="IPR018957">
    <property type="entry name" value="Znf_C3HC4_RING-type"/>
</dbReference>
<dbReference type="InterPro" id="IPR017907">
    <property type="entry name" value="Znf_RING_CS"/>
</dbReference>
<reference evidence="7 8" key="1">
    <citation type="journal article" date="2017" name="Nat. Ecol. Evol.">
        <title>Scallop genome provides insights into evolution of bilaterian karyotype and development.</title>
        <authorList>
            <person name="Wang S."/>
            <person name="Zhang J."/>
            <person name="Jiao W."/>
            <person name="Li J."/>
            <person name="Xun X."/>
            <person name="Sun Y."/>
            <person name="Guo X."/>
            <person name="Huan P."/>
            <person name="Dong B."/>
            <person name="Zhang L."/>
            <person name="Hu X."/>
            <person name="Sun X."/>
            <person name="Wang J."/>
            <person name="Zhao C."/>
            <person name="Wang Y."/>
            <person name="Wang D."/>
            <person name="Huang X."/>
            <person name="Wang R."/>
            <person name="Lv J."/>
            <person name="Li Y."/>
            <person name="Zhang Z."/>
            <person name="Liu B."/>
            <person name="Lu W."/>
            <person name="Hui Y."/>
            <person name="Liang J."/>
            <person name="Zhou Z."/>
            <person name="Hou R."/>
            <person name="Li X."/>
            <person name="Liu Y."/>
            <person name="Li H."/>
            <person name="Ning X."/>
            <person name="Lin Y."/>
            <person name="Zhao L."/>
            <person name="Xing Q."/>
            <person name="Dou J."/>
            <person name="Li Y."/>
            <person name="Mao J."/>
            <person name="Guo H."/>
            <person name="Dou H."/>
            <person name="Li T."/>
            <person name="Mu C."/>
            <person name="Jiang W."/>
            <person name="Fu Q."/>
            <person name="Fu X."/>
            <person name="Miao Y."/>
            <person name="Liu J."/>
            <person name="Yu Q."/>
            <person name="Li R."/>
            <person name="Liao H."/>
            <person name="Li X."/>
            <person name="Kong Y."/>
            <person name="Jiang Z."/>
            <person name="Chourrout D."/>
            <person name="Li R."/>
            <person name="Bao Z."/>
        </authorList>
    </citation>
    <scope>NUCLEOTIDE SEQUENCE [LARGE SCALE GENOMIC DNA]</scope>
    <source>
        <strain evidence="7 8">PY_sf001</strain>
    </source>
</reference>
<dbReference type="PANTHER" id="PTHR25462:SF296">
    <property type="entry name" value="MEIOTIC P26, ISOFORM F"/>
    <property type="match status" value="1"/>
</dbReference>
<dbReference type="SUPFAM" id="SSF63829">
    <property type="entry name" value="Calcium-dependent phosphotriesterase"/>
    <property type="match status" value="1"/>
</dbReference>
<dbReference type="InterPro" id="IPR000315">
    <property type="entry name" value="Znf_B-box"/>
</dbReference>
<dbReference type="SMART" id="SM00184">
    <property type="entry name" value="RING"/>
    <property type="match status" value="1"/>
</dbReference>
<dbReference type="InterPro" id="IPR001841">
    <property type="entry name" value="Znf_RING"/>
</dbReference>
<gene>
    <name evidence="7" type="ORF">KP79_PYT12484</name>
</gene>
<feature type="domain" description="RING-type" evidence="5">
    <location>
        <begin position="36"/>
        <end position="79"/>
    </location>
</feature>
<dbReference type="SMART" id="SM00336">
    <property type="entry name" value="BBOX"/>
    <property type="match status" value="2"/>
</dbReference>
<feature type="domain" description="B box-type" evidence="6">
    <location>
        <begin position="98"/>
        <end position="144"/>
    </location>
</feature>
<evidence type="ECO:0000313" key="8">
    <source>
        <dbReference type="Proteomes" id="UP000242188"/>
    </source>
</evidence>
<organism evidence="7 8">
    <name type="scientific">Mizuhopecten yessoensis</name>
    <name type="common">Japanese scallop</name>
    <name type="synonym">Patinopecten yessoensis</name>
    <dbReference type="NCBI Taxonomy" id="6573"/>
    <lineage>
        <taxon>Eukaryota</taxon>
        <taxon>Metazoa</taxon>
        <taxon>Spiralia</taxon>
        <taxon>Lophotrochozoa</taxon>
        <taxon>Mollusca</taxon>
        <taxon>Bivalvia</taxon>
        <taxon>Autobranchia</taxon>
        <taxon>Pteriomorphia</taxon>
        <taxon>Pectinida</taxon>
        <taxon>Pectinoidea</taxon>
        <taxon>Pectinidae</taxon>
        <taxon>Mizuhopecten</taxon>
    </lineage>
</organism>
<dbReference type="PROSITE" id="PS50119">
    <property type="entry name" value="ZF_BBOX"/>
    <property type="match status" value="2"/>
</dbReference>
<dbReference type="SUPFAM" id="SSF57850">
    <property type="entry name" value="RING/U-box"/>
    <property type="match status" value="1"/>
</dbReference>
<dbReference type="Gene3D" id="3.30.160.60">
    <property type="entry name" value="Classic Zinc Finger"/>
    <property type="match status" value="1"/>
</dbReference>
<evidence type="ECO:0000259" key="5">
    <source>
        <dbReference type="PROSITE" id="PS50089"/>
    </source>
</evidence>
<dbReference type="PROSITE" id="PS50089">
    <property type="entry name" value="ZF_RING_2"/>
    <property type="match status" value="1"/>
</dbReference>
<proteinExistence type="predicted"/>
<dbReference type="AlphaFoldDB" id="A0A210R1C7"/>
<dbReference type="GO" id="GO:0008270">
    <property type="term" value="F:zinc ion binding"/>
    <property type="evidence" value="ECO:0007669"/>
    <property type="project" value="UniProtKB-KW"/>
</dbReference>
<keyword evidence="1" id="KW-0479">Metal-binding</keyword>
<evidence type="ECO:0000256" key="4">
    <source>
        <dbReference type="PROSITE-ProRule" id="PRU00024"/>
    </source>
</evidence>
<dbReference type="Pfam" id="PF00097">
    <property type="entry name" value="zf-C3HC4"/>
    <property type="match status" value="1"/>
</dbReference>
<dbReference type="Pfam" id="PF00643">
    <property type="entry name" value="zf-B_box"/>
    <property type="match status" value="1"/>
</dbReference>
<keyword evidence="8" id="KW-1185">Reference proteome</keyword>
<sequence length="669" mass="75339">MVVQKVSCLGQHVREEQHVLNMYSSVLDESEEYIKCGLCWEVPTQTVTLSCSHTFCKWCLKKRSKSGQEVNGRIACPVCGVNDTMTHGQTEEVSSNNGNDRKCDLCEESRPAEARCVECRELMCNFCHQSHRRSKASKHHSITMLGDIHTETGEISGSRCSIHDEELAYFCRPCDTAVCKKCRTSDHKGHRSRPVKVIVGDKRRQLEEKVDTVRHGYVRMLEKKLAEIPKQIKAIKENAESVVVDIIQRSKCIKDQIDAIKLEMIKDVRSKESLGLTRLEQFMRELEKELLTVGESIRRTENVLKQGTDVEVVSICKVSQETFDSLETRRPLPELQKVDVAFESGELVRDMLMNGFGHCSTRNSGFTWSRSVSMCQGDPQDVNIKLVSEFHCPLVVDEDDNDDDFVNESVHTMAAVAGGQISVCCGCESDRVVFTDGTGRVISSLRVGVMIDDLVSRNDHSIVMSCFRDRSIRAIEENGNVRELVSTQYYPRGLTVASDGSLLVCLMDQYSTSVTKTSRRMVARLDSRGQQVQVYEYTDENKRLFTRPYRVQENINGDICVTDKTSMGSGRVVVLDRLGNLRFVYDGRSVSAGERPFSPCGIVCDSYGRLLITDTNNHCIHVVDKNGQFVSFLLRKEDGITCPTSLALDGEGQLWVGNENGQMKVYQYL</sequence>
<keyword evidence="3" id="KW-0862">Zinc</keyword>
<dbReference type="OrthoDB" id="1616686at2759"/>
<evidence type="ECO:0000256" key="2">
    <source>
        <dbReference type="ARBA" id="ARBA00022771"/>
    </source>
</evidence>